<proteinExistence type="predicted"/>
<organism evidence="1 2">
    <name type="scientific">Penaeus vannamei</name>
    <name type="common">Whiteleg shrimp</name>
    <name type="synonym">Litopenaeus vannamei</name>
    <dbReference type="NCBI Taxonomy" id="6689"/>
    <lineage>
        <taxon>Eukaryota</taxon>
        <taxon>Metazoa</taxon>
        <taxon>Ecdysozoa</taxon>
        <taxon>Arthropoda</taxon>
        <taxon>Crustacea</taxon>
        <taxon>Multicrustacea</taxon>
        <taxon>Malacostraca</taxon>
        <taxon>Eumalacostraca</taxon>
        <taxon>Eucarida</taxon>
        <taxon>Decapoda</taxon>
        <taxon>Dendrobranchiata</taxon>
        <taxon>Penaeoidea</taxon>
        <taxon>Penaeidae</taxon>
        <taxon>Penaeus</taxon>
    </lineage>
</organism>
<sequence>MALVVVQSNLVLSVRFFSPLPPPPPPLILGAGQSPGCLSALLLHSHSPSSCYSSQGCLPPHFFLSNITFYPPLTQTKHHSGRKKHRTAVFVVVVKQIHAQYPEAHLGRARQWFSFEEALIQLSRNRPVQSAYLQLMLASRIKVPTT</sequence>
<name>A0A423TDX1_PENVA</name>
<accession>A0A423TDX1</accession>
<dbReference type="AlphaFoldDB" id="A0A423TDX1"/>
<reference evidence="1 2" key="2">
    <citation type="submission" date="2019-01" db="EMBL/GenBank/DDBJ databases">
        <title>The decoding of complex shrimp genome reveals the adaptation for benthos swimmer, frequently molting mechanism and breeding impact on genome.</title>
        <authorList>
            <person name="Sun Y."/>
            <person name="Gao Y."/>
            <person name="Yu Y."/>
        </authorList>
    </citation>
    <scope>NUCLEOTIDE SEQUENCE [LARGE SCALE GENOMIC DNA]</scope>
    <source>
        <tissue evidence="1">Muscle</tissue>
    </source>
</reference>
<keyword evidence="1" id="KW-0378">Hydrolase</keyword>
<evidence type="ECO:0000313" key="1">
    <source>
        <dbReference type="EMBL" id="ROT74669.1"/>
    </source>
</evidence>
<protein>
    <submittedName>
        <fullName evidence="1">Diphosphoinositol polyphosphate phosphohydrolase 1</fullName>
    </submittedName>
</protein>
<dbReference type="OrthoDB" id="2011998at2759"/>
<dbReference type="EMBL" id="QCYY01001863">
    <property type="protein sequence ID" value="ROT74669.1"/>
    <property type="molecule type" value="Genomic_DNA"/>
</dbReference>
<dbReference type="GO" id="GO:0016787">
    <property type="term" value="F:hydrolase activity"/>
    <property type="evidence" value="ECO:0007669"/>
    <property type="project" value="UniProtKB-KW"/>
</dbReference>
<evidence type="ECO:0000313" key="2">
    <source>
        <dbReference type="Proteomes" id="UP000283509"/>
    </source>
</evidence>
<comment type="caution">
    <text evidence="1">The sequence shown here is derived from an EMBL/GenBank/DDBJ whole genome shotgun (WGS) entry which is preliminary data.</text>
</comment>
<keyword evidence="2" id="KW-1185">Reference proteome</keyword>
<dbReference type="Gene3D" id="3.90.79.10">
    <property type="entry name" value="Nucleoside Triphosphate Pyrophosphohydrolase"/>
    <property type="match status" value="1"/>
</dbReference>
<dbReference type="Proteomes" id="UP000283509">
    <property type="component" value="Unassembled WGS sequence"/>
</dbReference>
<gene>
    <name evidence="1" type="ORF">C7M84_006820</name>
</gene>
<reference evidence="1 2" key="1">
    <citation type="submission" date="2018-04" db="EMBL/GenBank/DDBJ databases">
        <authorList>
            <person name="Zhang X."/>
            <person name="Yuan J."/>
            <person name="Li F."/>
            <person name="Xiang J."/>
        </authorList>
    </citation>
    <scope>NUCLEOTIDE SEQUENCE [LARGE SCALE GENOMIC DNA]</scope>
    <source>
        <tissue evidence="1">Muscle</tissue>
    </source>
</reference>